<dbReference type="GO" id="GO:0004751">
    <property type="term" value="F:ribose-5-phosphate isomerase activity"/>
    <property type="evidence" value="ECO:0007669"/>
    <property type="project" value="UniProtKB-EC"/>
</dbReference>
<evidence type="ECO:0000256" key="6">
    <source>
        <dbReference type="ARBA" id="ARBA00023235"/>
    </source>
</evidence>
<dbReference type="PANTHER" id="PTHR11934:SF0">
    <property type="entry name" value="RIBOSE-5-PHOSPHATE ISOMERASE"/>
    <property type="match status" value="1"/>
</dbReference>
<comment type="pathway">
    <text evidence="2">Carbohydrate degradation; pentose phosphate pathway; D-ribose 5-phosphate from D-ribulose 5-phosphate (non-oxidative stage): step 1/1.</text>
</comment>
<dbReference type="Gene3D" id="3.30.70.260">
    <property type="match status" value="1"/>
</dbReference>
<evidence type="ECO:0000313" key="10">
    <source>
        <dbReference type="Proteomes" id="UP000268535"/>
    </source>
</evidence>
<dbReference type="CDD" id="cd01398">
    <property type="entry name" value="RPI_A"/>
    <property type="match status" value="1"/>
</dbReference>
<dbReference type="NCBIfam" id="TIGR00021">
    <property type="entry name" value="rpiA"/>
    <property type="match status" value="1"/>
</dbReference>
<sequence length="290" mass="31014">MVGSGRALSDAALQATLAKQRAAYAAVDDHVHFGTTRLVGIGSGSTVIFVVERLAQRLKQQQQEQQPSQTLTACVPTSFQATQLILDAALPLGDLNQYPDLDVAFDGADEVVQATASDAHGKRPFHLIKGGGACQLQEKLVASGARRFVIVADDSKQATAVEADAPPRLGSRWRRGVPLEVHEKAYRLVQHALAKQLGGHAAVHAPLRMAVNKAGPVVTDSGHVVLDLMWKPATPDTPPEATEAYWLADPVRLDALLHAIPGILETGLFCGMAEQAYFGTQQGGVEIWNR</sequence>
<organism evidence="9 10">
    <name type="scientific">Caulochytrium protostelioides</name>
    <dbReference type="NCBI Taxonomy" id="1555241"/>
    <lineage>
        <taxon>Eukaryota</taxon>
        <taxon>Fungi</taxon>
        <taxon>Fungi incertae sedis</taxon>
        <taxon>Chytridiomycota</taxon>
        <taxon>Chytridiomycota incertae sedis</taxon>
        <taxon>Chytridiomycetes</taxon>
        <taxon>Caulochytriales</taxon>
        <taxon>Caulochytriaceae</taxon>
        <taxon>Caulochytrium</taxon>
    </lineage>
</organism>
<evidence type="ECO:0000256" key="3">
    <source>
        <dbReference type="ARBA" id="ARBA00008088"/>
    </source>
</evidence>
<dbReference type="PANTHER" id="PTHR11934">
    <property type="entry name" value="RIBOSE-5-PHOSPHATE ISOMERASE"/>
    <property type="match status" value="1"/>
</dbReference>
<evidence type="ECO:0000256" key="5">
    <source>
        <dbReference type="ARBA" id="ARBA00019150"/>
    </source>
</evidence>
<proteinExistence type="inferred from homology"/>
<gene>
    <name evidence="9" type="ORF">CAUPRSCDRAFT_9989</name>
</gene>
<dbReference type="SUPFAM" id="SSF75445">
    <property type="entry name" value="D-ribose-5-phosphate isomerase (RpiA), lid domain"/>
    <property type="match status" value="1"/>
</dbReference>
<dbReference type="Gene3D" id="3.40.50.1360">
    <property type="match status" value="1"/>
</dbReference>
<accession>A0A4P9WZE4</accession>
<name>A0A4P9WZE4_9FUNG</name>
<dbReference type="Proteomes" id="UP000268535">
    <property type="component" value="Unassembled WGS sequence"/>
</dbReference>
<evidence type="ECO:0000256" key="2">
    <source>
        <dbReference type="ARBA" id="ARBA00004988"/>
    </source>
</evidence>
<dbReference type="SUPFAM" id="SSF100950">
    <property type="entry name" value="NagB/RpiA/CoA transferase-like"/>
    <property type="match status" value="1"/>
</dbReference>
<dbReference type="EC" id="5.3.1.6" evidence="4"/>
<evidence type="ECO:0000256" key="7">
    <source>
        <dbReference type="ARBA" id="ARBA00029734"/>
    </source>
</evidence>
<dbReference type="UniPathway" id="UPA00115">
    <property type="reaction ID" value="UER00412"/>
</dbReference>
<evidence type="ECO:0000256" key="4">
    <source>
        <dbReference type="ARBA" id="ARBA00011959"/>
    </source>
</evidence>
<reference evidence="10" key="1">
    <citation type="journal article" date="2018" name="Nat. Microbiol.">
        <title>Leveraging single-cell genomics to expand the fungal tree of life.</title>
        <authorList>
            <person name="Ahrendt S.R."/>
            <person name="Quandt C.A."/>
            <person name="Ciobanu D."/>
            <person name="Clum A."/>
            <person name="Salamov A."/>
            <person name="Andreopoulos B."/>
            <person name="Cheng J.F."/>
            <person name="Woyke T."/>
            <person name="Pelin A."/>
            <person name="Henrissat B."/>
            <person name="Reynolds N.K."/>
            <person name="Benny G.L."/>
            <person name="Smith M.E."/>
            <person name="James T.Y."/>
            <person name="Grigoriev I.V."/>
        </authorList>
    </citation>
    <scope>NUCLEOTIDE SEQUENCE [LARGE SCALE GENOMIC DNA]</scope>
    <source>
        <strain evidence="10">ATCC 52028</strain>
    </source>
</reference>
<dbReference type="AlphaFoldDB" id="A0A4P9WZE4"/>
<dbReference type="Pfam" id="PF06026">
    <property type="entry name" value="Rib_5-P_isom_A"/>
    <property type="match status" value="1"/>
</dbReference>
<protein>
    <recommendedName>
        <fullName evidence="5">Ribose-5-phosphate isomerase</fullName>
        <ecNumber evidence="4">5.3.1.6</ecNumber>
    </recommendedName>
    <alternativeName>
        <fullName evidence="8">D-ribose-5-phosphate ketol-isomerase</fullName>
    </alternativeName>
    <alternativeName>
        <fullName evidence="7">Phosphoriboisomerase</fullName>
    </alternativeName>
</protein>
<evidence type="ECO:0000313" key="9">
    <source>
        <dbReference type="EMBL" id="RKO96940.1"/>
    </source>
</evidence>
<dbReference type="InterPro" id="IPR004788">
    <property type="entry name" value="Ribose5P_isomerase_type_A"/>
</dbReference>
<dbReference type="GO" id="GO:0005737">
    <property type="term" value="C:cytoplasm"/>
    <property type="evidence" value="ECO:0007669"/>
    <property type="project" value="TreeGrafter"/>
</dbReference>
<dbReference type="GO" id="GO:0009052">
    <property type="term" value="P:pentose-phosphate shunt, non-oxidative branch"/>
    <property type="evidence" value="ECO:0007669"/>
    <property type="project" value="InterPro"/>
</dbReference>
<dbReference type="GO" id="GO:0006014">
    <property type="term" value="P:D-ribose metabolic process"/>
    <property type="evidence" value="ECO:0007669"/>
    <property type="project" value="TreeGrafter"/>
</dbReference>
<evidence type="ECO:0000256" key="8">
    <source>
        <dbReference type="ARBA" id="ARBA00032273"/>
    </source>
</evidence>
<dbReference type="InterPro" id="IPR037171">
    <property type="entry name" value="NagB/RpiA_transferase-like"/>
</dbReference>
<comment type="similarity">
    <text evidence="3">Belongs to the ribose 5-phosphate isomerase family.</text>
</comment>
<comment type="catalytic activity">
    <reaction evidence="1">
        <text>aldehydo-D-ribose 5-phosphate = D-ribulose 5-phosphate</text>
        <dbReference type="Rhea" id="RHEA:14657"/>
        <dbReference type="ChEBI" id="CHEBI:58121"/>
        <dbReference type="ChEBI" id="CHEBI:58273"/>
        <dbReference type="EC" id="5.3.1.6"/>
    </reaction>
</comment>
<evidence type="ECO:0000256" key="1">
    <source>
        <dbReference type="ARBA" id="ARBA00001713"/>
    </source>
</evidence>
<keyword evidence="6 9" id="KW-0413">Isomerase</keyword>
<dbReference type="EMBL" id="ML009512">
    <property type="protein sequence ID" value="RKO96940.1"/>
    <property type="molecule type" value="Genomic_DNA"/>
</dbReference>